<proteinExistence type="predicted"/>
<organism evidence="2 3">
    <name type="scientific">Strongylus vulgaris</name>
    <name type="common">Blood worm</name>
    <dbReference type="NCBI Taxonomy" id="40348"/>
    <lineage>
        <taxon>Eukaryota</taxon>
        <taxon>Metazoa</taxon>
        <taxon>Ecdysozoa</taxon>
        <taxon>Nematoda</taxon>
        <taxon>Chromadorea</taxon>
        <taxon>Rhabditida</taxon>
        <taxon>Rhabditina</taxon>
        <taxon>Rhabditomorpha</taxon>
        <taxon>Strongyloidea</taxon>
        <taxon>Strongylidae</taxon>
        <taxon>Strongylus</taxon>
    </lineage>
</organism>
<reference evidence="2 3" key="1">
    <citation type="submission" date="2018-11" db="EMBL/GenBank/DDBJ databases">
        <authorList>
            <consortium name="Pathogen Informatics"/>
        </authorList>
    </citation>
    <scope>NUCLEOTIDE SEQUENCE [LARGE SCALE GENOMIC DNA]</scope>
</reference>
<dbReference type="EMBL" id="UYYB01028318">
    <property type="protein sequence ID" value="VDM73000.1"/>
    <property type="molecule type" value="Genomic_DNA"/>
</dbReference>
<dbReference type="Proteomes" id="UP000270094">
    <property type="component" value="Unassembled WGS sequence"/>
</dbReference>
<evidence type="ECO:0000313" key="3">
    <source>
        <dbReference type="Proteomes" id="UP000270094"/>
    </source>
</evidence>
<dbReference type="AlphaFoldDB" id="A0A3P7IJ15"/>
<feature type="region of interest" description="Disordered" evidence="1">
    <location>
        <begin position="25"/>
        <end position="45"/>
    </location>
</feature>
<gene>
    <name evidence="2" type="ORF">SVUK_LOCUS7998</name>
</gene>
<protein>
    <submittedName>
        <fullName evidence="2">Uncharacterized protein</fullName>
    </submittedName>
</protein>
<keyword evidence="3" id="KW-1185">Reference proteome</keyword>
<name>A0A3P7IJ15_STRVU</name>
<evidence type="ECO:0000256" key="1">
    <source>
        <dbReference type="SAM" id="MobiDB-lite"/>
    </source>
</evidence>
<sequence length="117" mass="12850">MAIGINQYVCNNQILVAPIEGKAKHDSNTEAYGSDDYMDSHSSKHEEMDVTVNAAVIDDDESGNEAGSSGEDMAELDYESDCEHTSFLEFSSPFDFAFALFLQILSLWGEKEGRGVL</sequence>
<evidence type="ECO:0000313" key="2">
    <source>
        <dbReference type="EMBL" id="VDM73000.1"/>
    </source>
</evidence>
<accession>A0A3P7IJ15</accession>